<evidence type="ECO:0000313" key="2">
    <source>
        <dbReference type="Proteomes" id="UP000824469"/>
    </source>
</evidence>
<proteinExistence type="predicted"/>
<gene>
    <name evidence="1" type="ORF">KI387_022475</name>
</gene>
<dbReference type="EMBL" id="JAHRHJ020000005">
    <property type="protein sequence ID" value="KAH9313848.1"/>
    <property type="molecule type" value="Genomic_DNA"/>
</dbReference>
<dbReference type="Proteomes" id="UP000824469">
    <property type="component" value="Unassembled WGS sequence"/>
</dbReference>
<evidence type="ECO:0000313" key="1">
    <source>
        <dbReference type="EMBL" id="KAH9313848.1"/>
    </source>
</evidence>
<keyword evidence="2" id="KW-1185">Reference proteome</keyword>
<name>A0AA38L547_TAXCH</name>
<accession>A0AA38L547</accession>
<comment type="caution">
    <text evidence="1">The sequence shown here is derived from an EMBL/GenBank/DDBJ whole genome shotgun (WGS) entry which is preliminary data.</text>
</comment>
<dbReference type="AlphaFoldDB" id="A0AA38L547"/>
<organism evidence="1 2">
    <name type="scientific">Taxus chinensis</name>
    <name type="common">Chinese yew</name>
    <name type="synonym">Taxus wallichiana var. chinensis</name>
    <dbReference type="NCBI Taxonomy" id="29808"/>
    <lineage>
        <taxon>Eukaryota</taxon>
        <taxon>Viridiplantae</taxon>
        <taxon>Streptophyta</taxon>
        <taxon>Embryophyta</taxon>
        <taxon>Tracheophyta</taxon>
        <taxon>Spermatophyta</taxon>
        <taxon>Pinopsida</taxon>
        <taxon>Pinidae</taxon>
        <taxon>Conifers II</taxon>
        <taxon>Cupressales</taxon>
        <taxon>Taxaceae</taxon>
        <taxon>Taxus</taxon>
    </lineage>
</organism>
<reference evidence="1 2" key="1">
    <citation type="journal article" date="2021" name="Nat. Plants">
        <title>The Taxus genome provides insights into paclitaxel biosynthesis.</title>
        <authorList>
            <person name="Xiong X."/>
            <person name="Gou J."/>
            <person name="Liao Q."/>
            <person name="Li Y."/>
            <person name="Zhou Q."/>
            <person name="Bi G."/>
            <person name="Li C."/>
            <person name="Du R."/>
            <person name="Wang X."/>
            <person name="Sun T."/>
            <person name="Guo L."/>
            <person name="Liang H."/>
            <person name="Lu P."/>
            <person name="Wu Y."/>
            <person name="Zhang Z."/>
            <person name="Ro D.K."/>
            <person name="Shang Y."/>
            <person name="Huang S."/>
            <person name="Yan J."/>
        </authorList>
    </citation>
    <scope>NUCLEOTIDE SEQUENCE [LARGE SCALE GENOMIC DNA]</scope>
    <source>
        <strain evidence="1">Ta-2019</strain>
    </source>
</reference>
<sequence length="75" mass="7970">RPTLRVVHKGKVDIVGVIYAIGVINIDDVGSSWETTGGKVEEGNSTLVVADAEVGTRVGGMYTGMAYTSFPDEPW</sequence>
<protein>
    <submittedName>
        <fullName evidence="1">Uncharacterized protein</fullName>
    </submittedName>
</protein>
<feature type="non-terminal residue" evidence="1">
    <location>
        <position position="75"/>
    </location>
</feature>
<feature type="non-terminal residue" evidence="1">
    <location>
        <position position="1"/>
    </location>
</feature>